<name>A0AAD3XL62_NEPGR</name>
<reference evidence="2" key="1">
    <citation type="submission" date="2023-05" db="EMBL/GenBank/DDBJ databases">
        <title>Nepenthes gracilis genome sequencing.</title>
        <authorList>
            <person name="Fukushima K."/>
        </authorList>
    </citation>
    <scope>NUCLEOTIDE SEQUENCE</scope>
    <source>
        <strain evidence="2">SING2019-196</strain>
    </source>
</reference>
<accession>A0AAD3XL62</accession>
<dbReference type="AlphaFoldDB" id="A0AAD3XL62"/>
<gene>
    <name evidence="2" type="ORF">Nepgr_010537</name>
</gene>
<sequence length="67" mass="7321">MKKAGLSFGAFMGSSTSKKATDCSKKFIKSGNTTTLSHDKLSNLGENGEKKTFLFHKASHDKPVWVE</sequence>
<evidence type="ECO:0000256" key="1">
    <source>
        <dbReference type="SAM" id="MobiDB-lite"/>
    </source>
</evidence>
<keyword evidence="3" id="KW-1185">Reference proteome</keyword>
<comment type="caution">
    <text evidence="2">The sequence shown here is derived from an EMBL/GenBank/DDBJ whole genome shotgun (WGS) entry which is preliminary data.</text>
</comment>
<proteinExistence type="predicted"/>
<feature type="region of interest" description="Disordered" evidence="1">
    <location>
        <begin position="1"/>
        <end position="22"/>
    </location>
</feature>
<evidence type="ECO:0000313" key="2">
    <source>
        <dbReference type="EMBL" id="GMH08697.1"/>
    </source>
</evidence>
<dbReference type="Proteomes" id="UP001279734">
    <property type="component" value="Unassembled WGS sequence"/>
</dbReference>
<evidence type="ECO:0000313" key="3">
    <source>
        <dbReference type="Proteomes" id="UP001279734"/>
    </source>
</evidence>
<organism evidence="2 3">
    <name type="scientific">Nepenthes gracilis</name>
    <name type="common">Slender pitcher plant</name>
    <dbReference type="NCBI Taxonomy" id="150966"/>
    <lineage>
        <taxon>Eukaryota</taxon>
        <taxon>Viridiplantae</taxon>
        <taxon>Streptophyta</taxon>
        <taxon>Embryophyta</taxon>
        <taxon>Tracheophyta</taxon>
        <taxon>Spermatophyta</taxon>
        <taxon>Magnoliopsida</taxon>
        <taxon>eudicotyledons</taxon>
        <taxon>Gunneridae</taxon>
        <taxon>Pentapetalae</taxon>
        <taxon>Caryophyllales</taxon>
        <taxon>Nepenthaceae</taxon>
        <taxon>Nepenthes</taxon>
    </lineage>
</organism>
<dbReference type="EMBL" id="BSYO01000008">
    <property type="protein sequence ID" value="GMH08697.1"/>
    <property type="molecule type" value="Genomic_DNA"/>
</dbReference>
<protein>
    <submittedName>
        <fullName evidence="2">Uncharacterized protein</fullName>
    </submittedName>
</protein>